<feature type="signal peptide" evidence="1">
    <location>
        <begin position="1"/>
        <end position="28"/>
    </location>
</feature>
<name>A0A0A9DZ87_ARUDO</name>
<dbReference type="EMBL" id="GBRH01204011">
    <property type="protein sequence ID" value="JAD93884.1"/>
    <property type="molecule type" value="Transcribed_RNA"/>
</dbReference>
<proteinExistence type="predicted"/>
<evidence type="ECO:0000313" key="2">
    <source>
        <dbReference type="EMBL" id="JAD93884.1"/>
    </source>
</evidence>
<accession>A0A0A9DZ87</accession>
<protein>
    <submittedName>
        <fullName evidence="2">Uncharacterized protein</fullName>
    </submittedName>
</protein>
<reference evidence="2" key="1">
    <citation type="submission" date="2014-09" db="EMBL/GenBank/DDBJ databases">
        <authorList>
            <person name="Magalhaes I.L.F."/>
            <person name="Oliveira U."/>
            <person name="Santos F.R."/>
            <person name="Vidigal T.H.D.A."/>
            <person name="Brescovit A.D."/>
            <person name="Santos A.J."/>
        </authorList>
    </citation>
    <scope>NUCLEOTIDE SEQUENCE</scope>
    <source>
        <tissue evidence="2">Shoot tissue taken approximately 20 cm above the soil surface</tissue>
    </source>
</reference>
<keyword evidence="1" id="KW-0732">Signal</keyword>
<organism evidence="2">
    <name type="scientific">Arundo donax</name>
    <name type="common">Giant reed</name>
    <name type="synonym">Donax arundinaceus</name>
    <dbReference type="NCBI Taxonomy" id="35708"/>
    <lineage>
        <taxon>Eukaryota</taxon>
        <taxon>Viridiplantae</taxon>
        <taxon>Streptophyta</taxon>
        <taxon>Embryophyta</taxon>
        <taxon>Tracheophyta</taxon>
        <taxon>Spermatophyta</taxon>
        <taxon>Magnoliopsida</taxon>
        <taxon>Liliopsida</taxon>
        <taxon>Poales</taxon>
        <taxon>Poaceae</taxon>
        <taxon>PACMAD clade</taxon>
        <taxon>Arundinoideae</taxon>
        <taxon>Arundineae</taxon>
        <taxon>Arundo</taxon>
    </lineage>
</organism>
<evidence type="ECO:0000256" key="1">
    <source>
        <dbReference type="SAM" id="SignalP"/>
    </source>
</evidence>
<reference evidence="2" key="2">
    <citation type="journal article" date="2015" name="Data Brief">
        <title>Shoot transcriptome of the giant reed, Arundo donax.</title>
        <authorList>
            <person name="Barrero R.A."/>
            <person name="Guerrero F.D."/>
            <person name="Moolhuijzen P."/>
            <person name="Goolsby J.A."/>
            <person name="Tidwell J."/>
            <person name="Bellgard S.E."/>
            <person name="Bellgard M.I."/>
        </authorList>
    </citation>
    <scope>NUCLEOTIDE SEQUENCE</scope>
    <source>
        <tissue evidence="2">Shoot tissue taken approximately 20 cm above the soil surface</tissue>
    </source>
</reference>
<feature type="chain" id="PRO_5002045179" evidence="1">
    <location>
        <begin position="29"/>
        <end position="172"/>
    </location>
</feature>
<dbReference type="AlphaFoldDB" id="A0A0A9DZ87"/>
<sequence length="172" mass="18142">MAAAAAPCAPLAALALAVAVCCLAQVAARDTNGVFEPCSDARIQRGDGFTFGVAFAGYSSFFSGPTQLSPCDRRLSLASTAQLTVFRPTVDEISLLTVNTTTGFNPASVGGYIVALAGRKYAARSVPIFVSNSSVTVSSFTLVRNYKLLSCSAWVNLQTRNFESCCYLMILL</sequence>